<dbReference type="InterPro" id="IPR041667">
    <property type="entry name" value="Cupin_8"/>
</dbReference>
<dbReference type="Gene3D" id="2.60.120.650">
    <property type="entry name" value="Cupin"/>
    <property type="match status" value="1"/>
</dbReference>
<protein>
    <submittedName>
        <fullName evidence="2">F-box protein</fullName>
    </submittedName>
</protein>
<evidence type="ECO:0000313" key="2">
    <source>
        <dbReference type="EMBL" id="RUP45043.1"/>
    </source>
</evidence>
<dbReference type="InterPro" id="IPR003347">
    <property type="entry name" value="JmjC_dom"/>
</dbReference>
<gene>
    <name evidence="2" type="ORF">BC936DRAFT_148685</name>
</gene>
<dbReference type="Proteomes" id="UP000268093">
    <property type="component" value="Unassembled WGS sequence"/>
</dbReference>
<dbReference type="PANTHER" id="PTHR12480">
    <property type="entry name" value="ARGININE DEMETHYLASE AND LYSYL-HYDROXYLASE JMJD"/>
    <property type="match status" value="1"/>
</dbReference>
<evidence type="ECO:0000313" key="3">
    <source>
        <dbReference type="Proteomes" id="UP000268093"/>
    </source>
</evidence>
<name>A0A433D2P3_9FUNG</name>
<comment type="caution">
    <text evidence="2">The sequence shown here is derived from an EMBL/GenBank/DDBJ whole genome shotgun (WGS) entry which is preliminary data.</text>
</comment>
<dbReference type="InterPro" id="IPR050910">
    <property type="entry name" value="JMJD6_ArgDemeth/LysHydrox"/>
</dbReference>
<keyword evidence="3" id="KW-1185">Reference proteome</keyword>
<dbReference type="PANTHER" id="PTHR12480:SF21">
    <property type="entry name" value="JMJC DOMAIN-CONTAINING PROTEIN 8"/>
    <property type="match status" value="1"/>
</dbReference>
<dbReference type="GO" id="GO:0000987">
    <property type="term" value="F:cis-regulatory region sequence-specific DNA binding"/>
    <property type="evidence" value="ECO:0007669"/>
    <property type="project" value="TreeGrafter"/>
</dbReference>
<evidence type="ECO:0000259" key="1">
    <source>
        <dbReference type="PROSITE" id="PS51184"/>
    </source>
</evidence>
<dbReference type="SMART" id="SM00558">
    <property type="entry name" value="JmjC"/>
    <property type="match status" value="1"/>
</dbReference>
<reference evidence="2 3" key="1">
    <citation type="journal article" date="2018" name="New Phytol.">
        <title>Phylogenomics of Endogonaceae and evolution of mycorrhizas within Mucoromycota.</title>
        <authorList>
            <person name="Chang Y."/>
            <person name="Desiro A."/>
            <person name="Na H."/>
            <person name="Sandor L."/>
            <person name="Lipzen A."/>
            <person name="Clum A."/>
            <person name="Barry K."/>
            <person name="Grigoriev I.V."/>
            <person name="Martin F.M."/>
            <person name="Stajich J.E."/>
            <person name="Smith M.E."/>
            <person name="Bonito G."/>
            <person name="Spatafora J.W."/>
        </authorList>
    </citation>
    <scope>NUCLEOTIDE SEQUENCE [LARGE SCALE GENOMIC DNA]</scope>
    <source>
        <strain evidence="2 3">GMNB39</strain>
    </source>
</reference>
<dbReference type="InterPro" id="IPR036047">
    <property type="entry name" value="F-box-like_dom_sf"/>
</dbReference>
<dbReference type="SUPFAM" id="SSF81383">
    <property type="entry name" value="F-box domain"/>
    <property type="match status" value="1"/>
</dbReference>
<dbReference type="SUPFAM" id="SSF51197">
    <property type="entry name" value="Clavaminate synthase-like"/>
    <property type="match status" value="1"/>
</dbReference>
<dbReference type="AlphaFoldDB" id="A0A433D2P3"/>
<dbReference type="Pfam" id="PF12937">
    <property type="entry name" value="F-box-like"/>
    <property type="match status" value="1"/>
</dbReference>
<feature type="domain" description="JmjC" evidence="1">
    <location>
        <begin position="401"/>
        <end position="596"/>
    </location>
</feature>
<dbReference type="Pfam" id="PF13621">
    <property type="entry name" value="Cupin_8"/>
    <property type="match status" value="1"/>
</dbReference>
<dbReference type="EMBL" id="RBNI01007899">
    <property type="protein sequence ID" value="RUP45043.1"/>
    <property type="molecule type" value="Genomic_DNA"/>
</dbReference>
<organism evidence="2 3">
    <name type="scientific">Jimgerdemannia flammicorona</name>
    <dbReference type="NCBI Taxonomy" id="994334"/>
    <lineage>
        <taxon>Eukaryota</taxon>
        <taxon>Fungi</taxon>
        <taxon>Fungi incertae sedis</taxon>
        <taxon>Mucoromycota</taxon>
        <taxon>Mucoromycotina</taxon>
        <taxon>Endogonomycetes</taxon>
        <taxon>Endogonales</taxon>
        <taxon>Endogonaceae</taxon>
        <taxon>Jimgerdemannia</taxon>
    </lineage>
</organism>
<dbReference type="Gene3D" id="1.20.1280.50">
    <property type="match status" value="1"/>
</dbReference>
<dbReference type="InterPro" id="IPR001810">
    <property type="entry name" value="F-box_dom"/>
</dbReference>
<proteinExistence type="predicted"/>
<dbReference type="OrthoDB" id="424465at2759"/>
<dbReference type="GO" id="GO:0005634">
    <property type="term" value="C:nucleus"/>
    <property type="evidence" value="ECO:0007669"/>
    <property type="project" value="TreeGrafter"/>
</dbReference>
<dbReference type="PROSITE" id="PS51184">
    <property type="entry name" value="JMJC"/>
    <property type="match status" value="1"/>
</dbReference>
<sequence>MLLSSFLTRRVDPRDKSVSRLFVSWLRHTPVHMRKHFSLNPLLISPHRVFGLRAFNGMHFWSRVCWLHWLGGGPWVGGLQHSFEKESNAKGYMHGQTAIVLCAWTQPPPPSTCQSRWTTYCDFVLARIKKKKKKKNAQATALSTTMALCKRRRLSDAFSSRPQKPNKRTFLSSSHPLAIKPLGNYYFESTNPAFKGSCRTSGLGFIAALSDELILDVIERFLEPRDLCRLAETSRVLYVFAHHDDLWRTWTVNEFRGNFTWSGTWRATYLKTNNPSYEIQENDTPVQVSDFYSDTLYQPFYCASASMEPFMGVENVERRSNLSMAEFVTDYAIPNKPVIITDIVTQWPAFGKWNDTYFLERYGDVRFRAEVVDIELRNYYRYAHNQRDESPLYLFDKKFVRDCPDIADDFEVPEYFREDYFSVLGNERPDYRWLIVGPARSGSTFHKDPNSTSAWNAVITGSKKWIMYPPDTVPPGVFTSEGSWRAAALTMSILDSTFIRLLLGLICFWVSKPNTKDESEVTSPVSLMEWHLNFYKKIHQIQPRPIEAICRAGEVMFVPNGWWHMVVNLEDSIAITQNYVGAHNLLNVLRFLRDKPNQVSGVSDTDGFYIKFREAFQKAYPGFLERIEKEETEKRLTTWERLKDGGSRFSFGFVSDDE</sequence>
<accession>A0A433D2P3</accession>